<reference evidence="1" key="1">
    <citation type="submission" date="2020-03" db="EMBL/GenBank/DDBJ databases">
        <title>The deep terrestrial virosphere.</title>
        <authorList>
            <person name="Holmfeldt K."/>
            <person name="Nilsson E."/>
            <person name="Simone D."/>
            <person name="Lopez-Fernandez M."/>
            <person name="Wu X."/>
            <person name="de Brujin I."/>
            <person name="Lundin D."/>
            <person name="Andersson A."/>
            <person name="Bertilsson S."/>
            <person name="Dopson M."/>
        </authorList>
    </citation>
    <scope>NUCLEOTIDE SEQUENCE</scope>
    <source>
        <strain evidence="1">TM448A00065</strain>
        <strain evidence="2">TM448B00134</strain>
    </source>
</reference>
<evidence type="ECO:0000313" key="2">
    <source>
        <dbReference type="EMBL" id="QJH93710.1"/>
    </source>
</evidence>
<protein>
    <submittedName>
        <fullName evidence="1">Uncharacterized protein</fullName>
    </submittedName>
</protein>
<dbReference type="EMBL" id="MT143972">
    <property type="protein sequence ID" value="QJA44057.1"/>
    <property type="molecule type" value="Genomic_DNA"/>
</dbReference>
<proteinExistence type="predicted"/>
<gene>
    <name evidence="1" type="ORF">TM448A00065_0103</name>
    <name evidence="2" type="ORF">TM448B00134_0004</name>
</gene>
<dbReference type="SUPFAM" id="SSF69279">
    <property type="entry name" value="Phage tail proteins"/>
    <property type="match status" value="1"/>
</dbReference>
<sequence length="601" mass="65200">MADVSATGHTYYPWCRVDLHVRLEDLTSSVKESAQLKSKLMLWIESEVSKSVAVATGESPATVSGQKGLTVSASGVESDMVRISAIQPVEVTVEDNGFRTANTATVRIPWKDAPFMSVMIRSALLDVYMGSATAAQFGQGVLQDLLSSYIHRISPRQARQLVRFRGWVDSWVDSHGDSGDWLELQARDYTALLLDSKVPAGTRVPLTGSPSAAGISGNPARLDNVIRTMIGVVPQVRGMLVQVVGHDPTTLPNVVLNRLRGGITAKDLNKSKAKAGASKKPAHEGASYWDMITDLCVSHGFIPRVNLDRLEIASPRVLYESKGRAMGIKEKNAYEVQEASGTRRFARRMIYGENIEGIRYSRKLGRHTVSAVAAVSFDPTQKDASKRVIQEVYPKQAGAKKTPGGSGSVTIKTITAPSGVTDRKALAALAEAVYEMMARNELVASFSTRDLSSHVTSRQDQVFLNGSKVDPVAGADMLSLMSGDPIEIIINPADYNPEARRFSDLQEWFVRGGPAKAIARLKLMGFSETAAKKMAQLVQRGLPKLFRVRNSRLHFLNTEGIQIEVEATNYIDVRANAARKDDFFAANPTTTPTGGVSPAGG</sequence>
<dbReference type="EMBL" id="MT144591">
    <property type="protein sequence ID" value="QJH93710.1"/>
    <property type="molecule type" value="Genomic_DNA"/>
</dbReference>
<accession>A0A6H1Z9K8</accession>
<dbReference type="AlphaFoldDB" id="A0A6H1Z9K8"/>
<name>A0A6H1Z9K8_9ZZZZ</name>
<organism evidence="1">
    <name type="scientific">viral metagenome</name>
    <dbReference type="NCBI Taxonomy" id="1070528"/>
    <lineage>
        <taxon>unclassified sequences</taxon>
        <taxon>metagenomes</taxon>
        <taxon>organismal metagenomes</taxon>
    </lineage>
</organism>
<evidence type="ECO:0000313" key="1">
    <source>
        <dbReference type="EMBL" id="QJA44057.1"/>
    </source>
</evidence>